<evidence type="ECO:0000256" key="2">
    <source>
        <dbReference type="ARBA" id="ARBA00022723"/>
    </source>
</evidence>
<evidence type="ECO:0000259" key="8">
    <source>
        <dbReference type="PROSITE" id="PS50126"/>
    </source>
</evidence>
<feature type="binding site" evidence="6">
    <location>
        <position position="250"/>
    </location>
    <ligand>
        <name>isopentenyl diphosphate</name>
        <dbReference type="ChEBI" id="CHEBI:128769"/>
    </ligand>
</feature>
<feature type="binding site" evidence="6">
    <location>
        <position position="251"/>
    </location>
    <ligand>
        <name>dimethylallyl diphosphate</name>
        <dbReference type="ChEBI" id="CHEBI:57623"/>
    </ligand>
</feature>
<comment type="similarity">
    <text evidence="6">Belongs to the IspH family.</text>
</comment>
<feature type="binding site" evidence="6">
    <location>
        <position position="151"/>
    </location>
    <ligand>
        <name>isopentenyl diphosphate</name>
        <dbReference type="ChEBI" id="CHEBI:128769"/>
    </ligand>
</feature>
<dbReference type="GO" id="GO:0003729">
    <property type="term" value="F:mRNA binding"/>
    <property type="evidence" value="ECO:0007669"/>
    <property type="project" value="UniProtKB-ARBA"/>
</dbReference>
<comment type="pathway">
    <text evidence="6">Isoprenoid biosynthesis; dimethylallyl diphosphate biosynthesis; dimethylallyl diphosphate from (2E)-4-hydroxy-3-methylbutenyl diphosphate: step 1/1.</text>
</comment>
<keyword evidence="2 6" id="KW-0479">Metal-binding</keyword>
<reference evidence="10" key="1">
    <citation type="submission" date="2017-04" db="EMBL/GenBank/DDBJ databases">
        <authorList>
            <person name="Bumgarner R.E."/>
            <person name="Fredricks D.N."/>
            <person name="Srinivasan S."/>
        </authorList>
    </citation>
    <scope>NUCLEOTIDE SEQUENCE [LARGE SCALE GENOMIC DNA]</scope>
    <source>
        <strain evidence="10">KA00405</strain>
    </source>
</reference>
<accession>A0A2J8B4X3</accession>
<comment type="function">
    <text evidence="5">Binds mRNA; thus facilitating recognition of the initiation point. It is needed to translate mRNA with a short Shine-Dalgarno (SD) purine-rich sequence.</text>
</comment>
<dbReference type="InterPro" id="IPR003451">
    <property type="entry name" value="LytB/IspH"/>
</dbReference>
<feature type="binding site" evidence="6">
    <location>
        <position position="151"/>
    </location>
    <ligand>
        <name>dimethylallyl diphosphate</name>
        <dbReference type="ChEBI" id="CHEBI:57623"/>
    </ligand>
</feature>
<dbReference type="AlphaFoldDB" id="A0A2J8B4X3"/>
<feature type="binding site" evidence="6">
    <location>
        <position position="250"/>
    </location>
    <ligand>
        <name>dimethylallyl diphosphate</name>
        <dbReference type="ChEBI" id="CHEBI:57623"/>
    </ligand>
</feature>
<feature type="binding site" evidence="6">
    <location>
        <position position="251"/>
    </location>
    <ligand>
        <name>isopentenyl diphosphate</name>
        <dbReference type="ChEBI" id="CHEBI:128769"/>
    </ligand>
</feature>
<dbReference type="HAMAP" id="MF_00191">
    <property type="entry name" value="IspH"/>
    <property type="match status" value="1"/>
</dbReference>
<dbReference type="FunFam" id="2.40.50.140:FF:000103">
    <property type="entry name" value="protein RRP5 homolog"/>
    <property type="match status" value="1"/>
</dbReference>
<comment type="function">
    <text evidence="6">Catalyzes the conversion of 1-hydroxy-2-methyl-2-(E)-butenyl 4-diphosphate (HMBPP) into a mixture of isopentenyl diphosphate (IPP) and dimethylallyl diphosphate (DMAPP). Acts in the terminal step of the DOXP/MEP pathway for isoprenoid precursor biosynthesis.</text>
</comment>
<feature type="binding site" evidence="6">
    <location>
        <position position="68"/>
    </location>
    <ligand>
        <name>dimethylallyl diphosphate</name>
        <dbReference type="ChEBI" id="CHEBI:57623"/>
    </ligand>
</feature>
<feature type="binding site" evidence="6">
    <location>
        <position position="123"/>
    </location>
    <ligand>
        <name>[4Fe-4S] cluster</name>
        <dbReference type="ChEBI" id="CHEBI:49883"/>
    </ligand>
</feature>
<dbReference type="GO" id="GO:0019288">
    <property type="term" value="P:isopentenyl diphosphate biosynthetic process, methylerythritol 4-phosphate pathway"/>
    <property type="evidence" value="ECO:0007669"/>
    <property type="project" value="UniProtKB-UniRule"/>
</dbReference>
<feature type="binding site" evidence="6">
    <location>
        <position position="249"/>
    </location>
    <ligand>
        <name>isopentenyl diphosphate</name>
        <dbReference type="ChEBI" id="CHEBI:128769"/>
    </ligand>
</feature>
<dbReference type="CDD" id="cd04465">
    <property type="entry name" value="S1_RPS1_repeat_ec2_hs2"/>
    <property type="match status" value="1"/>
</dbReference>
<dbReference type="Proteomes" id="UP000236394">
    <property type="component" value="Unassembled WGS sequence"/>
</dbReference>
<dbReference type="GO" id="GO:0051745">
    <property type="term" value="F:4-hydroxy-3-methylbut-2-enyl diphosphate reductase activity"/>
    <property type="evidence" value="ECO:0007669"/>
    <property type="project" value="UniProtKB-UniRule"/>
</dbReference>
<dbReference type="SUPFAM" id="SSF50249">
    <property type="entry name" value="Nucleic acid-binding proteins"/>
    <property type="match status" value="4"/>
</dbReference>
<comment type="caution">
    <text evidence="9">The sequence shown here is derived from an EMBL/GenBank/DDBJ whole genome shotgun (WGS) entry which is preliminary data.</text>
</comment>
<feature type="domain" description="S1 motif" evidence="8">
    <location>
        <begin position="517"/>
        <end position="585"/>
    </location>
</feature>
<dbReference type="GO" id="GO:0050992">
    <property type="term" value="P:dimethylallyl diphosphate biosynthetic process"/>
    <property type="evidence" value="ECO:0007669"/>
    <property type="project" value="UniProtKB-UniRule"/>
</dbReference>
<keyword evidence="3 6" id="KW-0408">Iron</keyword>
<evidence type="ECO:0000313" key="10">
    <source>
        <dbReference type="Proteomes" id="UP000236394"/>
    </source>
</evidence>
<protein>
    <recommendedName>
        <fullName evidence="6">4-hydroxy-3-methylbut-2-enyl diphosphate reductase</fullName>
        <shortName evidence="6">HMBPP reductase</shortName>
        <ecNumber evidence="6">1.17.7.4</ecNumber>
    </recommendedName>
</protein>
<feature type="binding site" evidence="6">
    <location>
        <position position="68"/>
    </location>
    <ligand>
        <name>isopentenyl diphosphate</name>
        <dbReference type="ChEBI" id="CHEBI:128769"/>
    </ligand>
</feature>
<dbReference type="Gene3D" id="3.40.50.11270">
    <property type="match status" value="1"/>
</dbReference>
<feature type="domain" description="S1 motif" evidence="8">
    <location>
        <begin position="339"/>
        <end position="410"/>
    </location>
</feature>
<keyword evidence="4 6" id="KW-0411">Iron-sulfur</keyword>
<dbReference type="UniPathway" id="UPA00059">
    <property type="reaction ID" value="UER00105"/>
</dbReference>
<feature type="binding site" evidence="6">
    <location>
        <position position="296"/>
    </location>
    <ligand>
        <name>isopentenyl diphosphate</name>
        <dbReference type="ChEBI" id="CHEBI:128769"/>
    </ligand>
</feature>
<feature type="binding site" evidence="6">
    <location>
        <position position="151"/>
    </location>
    <ligand>
        <name>(2E)-4-hydroxy-3-methylbut-2-enyl diphosphate</name>
        <dbReference type="ChEBI" id="CHEBI:128753"/>
    </ligand>
</feature>
<feature type="domain" description="S1 motif" evidence="8">
    <location>
        <begin position="602"/>
        <end position="671"/>
    </location>
</feature>
<dbReference type="Gene3D" id="3.40.1010.20">
    <property type="entry name" value="4-hydroxy-3-methylbut-2-enyl diphosphate reductase, catalytic domain"/>
    <property type="match status" value="2"/>
</dbReference>
<dbReference type="PANTHER" id="PTHR30426:SF0">
    <property type="entry name" value="4-HYDROXY-3-METHYLBUT-2-ENYL DIPHOSPHATE REDUCTASE"/>
    <property type="match status" value="1"/>
</dbReference>
<feature type="binding site" evidence="6">
    <location>
        <position position="249"/>
    </location>
    <ligand>
        <name>dimethylallyl diphosphate</name>
        <dbReference type="ChEBI" id="CHEBI:57623"/>
    </ligand>
</feature>
<dbReference type="UniPathway" id="UPA00056">
    <property type="reaction ID" value="UER00097"/>
</dbReference>
<dbReference type="InterPro" id="IPR035104">
    <property type="entry name" value="Ribosomal_protein_S1-like"/>
</dbReference>
<gene>
    <name evidence="6" type="primary">ispH</name>
    <name evidence="9" type="ORF">B7R76_02825</name>
</gene>
<evidence type="ECO:0000256" key="4">
    <source>
        <dbReference type="ARBA" id="ARBA00023014"/>
    </source>
</evidence>
<dbReference type="Gene3D" id="2.40.50.140">
    <property type="entry name" value="Nucleic acid-binding proteins"/>
    <property type="match status" value="4"/>
</dbReference>
<dbReference type="NCBIfam" id="NF000907">
    <property type="entry name" value="PRK00087.1"/>
    <property type="match status" value="1"/>
</dbReference>
<dbReference type="PRINTS" id="PR00681">
    <property type="entry name" value="RIBOSOMALS1"/>
</dbReference>
<feature type="binding site" evidence="6">
    <location>
        <position position="251"/>
    </location>
    <ligand>
        <name>(2E)-4-hydroxy-3-methylbut-2-enyl diphosphate</name>
        <dbReference type="ChEBI" id="CHEBI:128753"/>
    </ligand>
</feature>
<dbReference type="Pfam" id="PF00575">
    <property type="entry name" value="S1"/>
    <property type="match status" value="4"/>
</dbReference>
<keyword evidence="6" id="KW-0560">Oxidoreductase</keyword>
<evidence type="ECO:0000256" key="6">
    <source>
        <dbReference type="HAMAP-Rule" id="MF_00191"/>
    </source>
</evidence>
<dbReference type="PANTHER" id="PTHR30426">
    <property type="entry name" value="4-HYDROXY-3-METHYLBUT-2-ENYL DIPHOSPHATE REDUCTASE"/>
    <property type="match status" value="1"/>
</dbReference>
<feature type="binding site" evidence="6">
    <location>
        <position position="101"/>
    </location>
    <ligand>
        <name>(2E)-4-hydroxy-3-methylbut-2-enyl diphosphate</name>
        <dbReference type="ChEBI" id="CHEBI:128753"/>
    </ligand>
</feature>
<dbReference type="PROSITE" id="PS50126">
    <property type="entry name" value="S1"/>
    <property type="match status" value="4"/>
</dbReference>
<evidence type="ECO:0000256" key="3">
    <source>
        <dbReference type="ARBA" id="ARBA00023004"/>
    </source>
</evidence>
<dbReference type="GO" id="GO:0005737">
    <property type="term" value="C:cytoplasm"/>
    <property type="evidence" value="ECO:0007669"/>
    <property type="project" value="UniProtKB-ARBA"/>
</dbReference>
<sequence length="704" mass="78681">MTAFINNFKLNTIYRSSNGDKPCEINLAVSAGFCAGVAKAVATAEEMLREGIASSLPTPFYMYGELIHNNFVIEHFTSNGVKVVDSISDIPKGAKTLIRAHGIPPQEEKTILDANIKMTDCTCGYVRRIHTIVRQAYLEGKQILITGAPHHPEIIGINGECDNTAVILTSTEDAENLDCQNFKQKSAILVSQTTFSCEIHQKIREILKNKIAKLEFFGTICLATEKRQAEAAFLATYSDIMIVIGSKKSSNTMKLFDVCRNACGDTYLVEKPDDVCELMCKHSLAGQKVGVTAGASSPESIIMEVIQRMIENEVVQNQAEQSDVSFTDFIENIPELKRGVTVKGVITSYDDENVYVDVKDKSEGRIPRREFDNDPEFDLEKAKQEHTEIEVYVRSIRNSDMGKDIQLSKARVDFSKYKNLIEEAYKNKTPITVKVVSVVKDGVIATFGSVDIYIHRTQLEMGTVDNLEDYKGKTIEILVTQFDPEKKRMRVAGSRRVLLNRERAAKAAEVWNTLAVGDIREGVVRSLTDFGAFVDIGGVDGLVHVSELSWNRIKHPSEVIKVGDHIQVYVKEFDPERKRISLGYKRIEDDPYHDIETRFPIGTIVHGKVVRMFPFGAFVEIADGVDALCHISQISTARLAKPSEVLKEGMEVDARVMEVSNEQRRISISIKEVAPIDPIDVAEKKEEPAEELPTEYIDKSDAEK</sequence>
<evidence type="ECO:0000313" key="9">
    <source>
        <dbReference type="EMBL" id="PNH19825.1"/>
    </source>
</evidence>
<feature type="binding site" evidence="6">
    <location>
        <position position="296"/>
    </location>
    <ligand>
        <name>(2E)-4-hydroxy-3-methylbut-2-enyl diphosphate</name>
        <dbReference type="ChEBI" id="CHEBI:128753"/>
    </ligand>
</feature>
<evidence type="ECO:0000256" key="1">
    <source>
        <dbReference type="ARBA" id="ARBA00022485"/>
    </source>
</evidence>
<dbReference type="CDD" id="cd13944">
    <property type="entry name" value="lytB_ispH"/>
    <property type="match status" value="1"/>
</dbReference>
<feature type="binding site" evidence="6">
    <location>
        <position position="250"/>
    </location>
    <ligand>
        <name>(2E)-4-hydroxy-3-methylbut-2-enyl diphosphate</name>
        <dbReference type="ChEBI" id="CHEBI:128753"/>
    </ligand>
</feature>
<dbReference type="EC" id="1.17.7.4" evidence="6"/>
<feature type="binding site" evidence="6">
    <location>
        <position position="101"/>
    </location>
    <ligand>
        <name>dimethylallyl diphosphate</name>
        <dbReference type="ChEBI" id="CHEBI:57623"/>
    </ligand>
</feature>
<dbReference type="NCBIfam" id="TIGR00216">
    <property type="entry name" value="ispH_lytB"/>
    <property type="match status" value="1"/>
</dbReference>
<comment type="cofactor">
    <cofactor evidence="6">
        <name>[4Fe-4S] cluster</name>
        <dbReference type="ChEBI" id="CHEBI:49883"/>
    </cofactor>
    <text evidence="6">Binds 1 [4Fe-4S] cluster per subunit.</text>
</comment>
<feature type="domain" description="S1 motif" evidence="8">
    <location>
        <begin position="428"/>
        <end position="496"/>
    </location>
</feature>
<dbReference type="GO" id="GO:0016114">
    <property type="term" value="P:terpenoid biosynthetic process"/>
    <property type="evidence" value="ECO:0007669"/>
    <property type="project" value="UniProtKB-UniRule"/>
</dbReference>
<dbReference type="InterPro" id="IPR012340">
    <property type="entry name" value="NA-bd_OB-fold"/>
</dbReference>
<feature type="region of interest" description="Disordered" evidence="7">
    <location>
        <begin position="681"/>
        <end position="704"/>
    </location>
</feature>
<feature type="binding site" evidence="6">
    <location>
        <position position="34"/>
    </location>
    <ligand>
        <name>[4Fe-4S] cluster</name>
        <dbReference type="ChEBI" id="CHEBI:49883"/>
    </ligand>
</feature>
<evidence type="ECO:0000256" key="5">
    <source>
        <dbReference type="ARBA" id="ARBA00025604"/>
    </source>
</evidence>
<dbReference type="CDD" id="cd05688">
    <property type="entry name" value="S1_RPS1_repeat_ec3"/>
    <property type="match status" value="1"/>
</dbReference>
<feature type="binding site" evidence="6">
    <location>
        <position position="101"/>
    </location>
    <ligand>
        <name>isopentenyl diphosphate</name>
        <dbReference type="ChEBI" id="CHEBI:128769"/>
    </ligand>
</feature>
<comment type="catalytic activity">
    <reaction evidence="6">
        <text>isopentenyl diphosphate + 2 oxidized [2Fe-2S]-[ferredoxin] + H2O = (2E)-4-hydroxy-3-methylbut-2-enyl diphosphate + 2 reduced [2Fe-2S]-[ferredoxin] + 2 H(+)</text>
        <dbReference type="Rhea" id="RHEA:24488"/>
        <dbReference type="Rhea" id="RHEA-COMP:10000"/>
        <dbReference type="Rhea" id="RHEA-COMP:10001"/>
        <dbReference type="ChEBI" id="CHEBI:15377"/>
        <dbReference type="ChEBI" id="CHEBI:15378"/>
        <dbReference type="ChEBI" id="CHEBI:33737"/>
        <dbReference type="ChEBI" id="CHEBI:33738"/>
        <dbReference type="ChEBI" id="CHEBI:128753"/>
        <dbReference type="ChEBI" id="CHEBI:128769"/>
        <dbReference type="EC" id="1.17.7.4"/>
    </reaction>
</comment>
<feature type="active site" description="Proton donor" evidence="6">
    <location>
        <position position="153"/>
    </location>
</feature>
<dbReference type="GO" id="GO:0046872">
    <property type="term" value="F:metal ion binding"/>
    <property type="evidence" value="ECO:0007669"/>
    <property type="project" value="UniProtKB-KW"/>
</dbReference>
<dbReference type="Pfam" id="PF02401">
    <property type="entry name" value="LYTB"/>
    <property type="match status" value="1"/>
</dbReference>
<dbReference type="InterPro" id="IPR003029">
    <property type="entry name" value="S1_domain"/>
</dbReference>
<keyword evidence="6" id="KW-0414">Isoprene biosynthesis</keyword>
<feature type="binding site" evidence="6">
    <location>
        <position position="68"/>
    </location>
    <ligand>
        <name>(2E)-4-hydroxy-3-methylbut-2-enyl diphosphate</name>
        <dbReference type="ChEBI" id="CHEBI:128753"/>
    </ligand>
</feature>
<keyword evidence="1 6" id="KW-0004">4Fe-4S</keyword>
<name>A0A2J8B4X3_9FIRM</name>
<dbReference type="EMBL" id="NBZD01000001">
    <property type="protein sequence ID" value="PNH19825.1"/>
    <property type="molecule type" value="Genomic_DNA"/>
</dbReference>
<dbReference type="GO" id="GO:0051539">
    <property type="term" value="F:4 iron, 4 sulfur cluster binding"/>
    <property type="evidence" value="ECO:0007669"/>
    <property type="project" value="UniProtKB-UniRule"/>
</dbReference>
<evidence type="ECO:0000256" key="7">
    <source>
        <dbReference type="SAM" id="MobiDB-lite"/>
    </source>
</evidence>
<feature type="binding site" evidence="6">
    <location>
        <position position="296"/>
    </location>
    <ligand>
        <name>dimethylallyl diphosphate</name>
        <dbReference type="ChEBI" id="CHEBI:57623"/>
    </ligand>
</feature>
<feature type="binding site" evidence="6">
    <location>
        <position position="193"/>
    </location>
    <ligand>
        <name>(2E)-4-hydroxy-3-methylbut-2-enyl diphosphate</name>
        <dbReference type="ChEBI" id="CHEBI:128753"/>
    </ligand>
</feature>
<dbReference type="OMA" id="MLIHNSY"/>
<dbReference type="SMART" id="SM00316">
    <property type="entry name" value="S1"/>
    <property type="match status" value="4"/>
</dbReference>
<comment type="catalytic activity">
    <reaction evidence="6">
        <text>dimethylallyl diphosphate + 2 oxidized [2Fe-2S]-[ferredoxin] + H2O = (2E)-4-hydroxy-3-methylbut-2-enyl diphosphate + 2 reduced [2Fe-2S]-[ferredoxin] + 2 H(+)</text>
        <dbReference type="Rhea" id="RHEA:24825"/>
        <dbReference type="Rhea" id="RHEA-COMP:10000"/>
        <dbReference type="Rhea" id="RHEA-COMP:10001"/>
        <dbReference type="ChEBI" id="CHEBI:15377"/>
        <dbReference type="ChEBI" id="CHEBI:15378"/>
        <dbReference type="ChEBI" id="CHEBI:33737"/>
        <dbReference type="ChEBI" id="CHEBI:33738"/>
        <dbReference type="ChEBI" id="CHEBI:57623"/>
        <dbReference type="ChEBI" id="CHEBI:128753"/>
        <dbReference type="EC" id="1.17.7.4"/>
    </reaction>
</comment>
<dbReference type="RefSeq" id="WP_012993272.1">
    <property type="nucleotide sequence ID" value="NZ_NBZD01000001.1"/>
</dbReference>
<comment type="pathway">
    <text evidence="6">Isoprenoid biosynthesis; isopentenyl diphosphate biosynthesis via DXP pathway; isopentenyl diphosphate from 1-deoxy-D-xylulose 5-phosphate: step 6/6.</text>
</comment>
<organism evidence="9 10">
    <name type="scientific">Mageeibacillus indolicus</name>
    <dbReference type="NCBI Taxonomy" id="884684"/>
    <lineage>
        <taxon>Bacteria</taxon>
        <taxon>Bacillati</taxon>
        <taxon>Bacillota</taxon>
        <taxon>Clostridia</taxon>
        <taxon>Eubacteriales</taxon>
        <taxon>Oscillospiraceae</taxon>
        <taxon>Mageeibacillus</taxon>
    </lineage>
</organism>
<dbReference type="FunFam" id="2.40.50.140:FF:000051">
    <property type="entry name" value="RNA-binding transcriptional accessory protein"/>
    <property type="match status" value="1"/>
</dbReference>
<proteinExistence type="inferred from homology"/>
<feature type="binding site" evidence="6">
    <location>
        <position position="221"/>
    </location>
    <ligand>
        <name>[4Fe-4S] cluster</name>
        <dbReference type="ChEBI" id="CHEBI:49883"/>
    </ligand>
</feature>
<feature type="binding site" evidence="6">
    <location>
        <position position="249"/>
    </location>
    <ligand>
        <name>(2E)-4-hydroxy-3-methylbut-2-enyl diphosphate</name>
        <dbReference type="ChEBI" id="CHEBI:128753"/>
    </ligand>
</feature>